<sequence>MEKEGSYKNTVLEIAKWLIGTVGLGLTGIFINQQIQKTELEIKRLEADANFLSVVTQDVKNRADSSELGYLQFIHTFITTPQIKNEVRLRIGDLSRHMDESSARQAKNTAEKQQEVLVDHLSEQEKQAFLKMKTEENAIDENSDLVSIDQLKVKENRIAPDKNAIDLGIIHTLNETKKIITPLSISSGDENYTLIGTPVSKWCKQGYYVEFNNSLRVGVVHVDKQSMVFNLKDIDGENKTAPTIIPNNTSVSLSEGGVYAIDHQNYRYLISLNYIGAAGKNPFTQAACFTVSTYKKSR</sequence>
<accession>A0ABY6CME4</accession>
<dbReference type="EMBL" id="CP106679">
    <property type="protein sequence ID" value="UXP31671.1"/>
    <property type="molecule type" value="Genomic_DNA"/>
</dbReference>
<reference evidence="1" key="1">
    <citation type="submission" date="2022-09" db="EMBL/GenBank/DDBJ databases">
        <title>Comparative genomics and taxonomic characterization of three novel marine species of genus Reichenbachiella exhibiting antioxidant and polysaccharide degradation activities.</title>
        <authorList>
            <person name="Muhammad N."/>
            <person name="Lee Y.-J."/>
            <person name="Ko J."/>
            <person name="Kim S.-G."/>
        </authorList>
    </citation>
    <scope>NUCLEOTIDE SEQUENCE</scope>
    <source>
        <strain evidence="1">BKB1-1</strain>
    </source>
</reference>
<name>A0ABY6CME4_9BACT</name>
<evidence type="ECO:0000313" key="1">
    <source>
        <dbReference type="EMBL" id="UXP31671.1"/>
    </source>
</evidence>
<evidence type="ECO:0000313" key="2">
    <source>
        <dbReference type="Proteomes" id="UP001065174"/>
    </source>
</evidence>
<gene>
    <name evidence="1" type="ORF">N6H18_15080</name>
</gene>
<proteinExistence type="predicted"/>
<organism evidence="1 2">
    <name type="scientific">Reichenbachiella agarivorans</name>
    <dbReference type="NCBI Taxonomy" id="2979464"/>
    <lineage>
        <taxon>Bacteria</taxon>
        <taxon>Pseudomonadati</taxon>
        <taxon>Bacteroidota</taxon>
        <taxon>Cytophagia</taxon>
        <taxon>Cytophagales</taxon>
        <taxon>Reichenbachiellaceae</taxon>
        <taxon>Reichenbachiella</taxon>
    </lineage>
</organism>
<dbReference type="Proteomes" id="UP001065174">
    <property type="component" value="Chromosome"/>
</dbReference>
<keyword evidence="2" id="KW-1185">Reference proteome</keyword>
<dbReference type="RefSeq" id="WP_262309110.1">
    <property type="nucleotide sequence ID" value="NZ_CP106679.1"/>
</dbReference>
<protein>
    <submittedName>
        <fullName evidence="1">Uncharacterized protein</fullName>
    </submittedName>
</protein>